<keyword evidence="8" id="KW-1185">Reference proteome</keyword>
<evidence type="ECO:0000259" key="6">
    <source>
        <dbReference type="PROSITE" id="PS50600"/>
    </source>
</evidence>
<keyword evidence="4" id="KW-0788">Thiol protease</keyword>
<keyword evidence="3" id="KW-0378">Hydrolase</keyword>
<name>A0ABD0UM70_DENTH</name>
<evidence type="ECO:0000256" key="5">
    <source>
        <dbReference type="SAM" id="MobiDB-lite"/>
    </source>
</evidence>
<evidence type="ECO:0000256" key="2">
    <source>
        <dbReference type="ARBA" id="ARBA00022670"/>
    </source>
</evidence>
<accession>A0ABD0UM70</accession>
<dbReference type="Gene3D" id="3.40.395.10">
    <property type="entry name" value="Adenoviral Proteinase, Chain A"/>
    <property type="match status" value="1"/>
</dbReference>
<feature type="region of interest" description="Disordered" evidence="5">
    <location>
        <begin position="67"/>
        <end position="87"/>
    </location>
</feature>
<dbReference type="AlphaFoldDB" id="A0ABD0UM70"/>
<dbReference type="InterPro" id="IPR038765">
    <property type="entry name" value="Papain-like_cys_pep_sf"/>
</dbReference>
<protein>
    <recommendedName>
        <fullName evidence="6">Ubiquitin-like protease family profile domain-containing protein</fullName>
    </recommendedName>
</protein>
<feature type="domain" description="Ubiquitin-like protease family profile" evidence="6">
    <location>
        <begin position="63"/>
        <end position="230"/>
    </location>
</feature>
<comment type="caution">
    <text evidence="7">The sequence shown here is derived from an EMBL/GenBank/DDBJ whole genome shotgun (WGS) entry which is preliminary data.</text>
</comment>
<feature type="compositionally biased region" description="Polar residues" evidence="5">
    <location>
        <begin position="68"/>
        <end position="78"/>
    </location>
</feature>
<dbReference type="SUPFAM" id="SSF54001">
    <property type="entry name" value="Cysteine proteinases"/>
    <property type="match status" value="1"/>
</dbReference>
<evidence type="ECO:0000256" key="3">
    <source>
        <dbReference type="ARBA" id="ARBA00022801"/>
    </source>
</evidence>
<dbReference type="InterPro" id="IPR003653">
    <property type="entry name" value="Peptidase_C48_C"/>
</dbReference>
<sequence length="243" mass="27265">MGWRRATAIGIFRVEDEALLSMGDLRNQEVVGDGSKSVATEQGGQLGSSETELRSLSAVEFHAKAQMEDSNTIVGSNPSKHDEQEPIDNDVEFDSDEYNNVDVGEIGDNTVRNEEGYYHTYGYETSKFVSHINKESVKASKVLLVPIIHNGHWTLLAGKLEERKWDFYDSLPKPTHVAICSDVIHHFYQDTEHAFDEDIRLWPVRAVVGVPVQSNSVDCGVFVCKYMEAAIQPEAVVWPDQQH</sequence>
<evidence type="ECO:0000256" key="1">
    <source>
        <dbReference type="ARBA" id="ARBA00005234"/>
    </source>
</evidence>
<organism evidence="7 8">
    <name type="scientific">Dendrobium thyrsiflorum</name>
    <name type="common">Pinecone-like raceme dendrobium</name>
    <name type="synonym">Orchid</name>
    <dbReference type="NCBI Taxonomy" id="117978"/>
    <lineage>
        <taxon>Eukaryota</taxon>
        <taxon>Viridiplantae</taxon>
        <taxon>Streptophyta</taxon>
        <taxon>Embryophyta</taxon>
        <taxon>Tracheophyta</taxon>
        <taxon>Spermatophyta</taxon>
        <taxon>Magnoliopsida</taxon>
        <taxon>Liliopsida</taxon>
        <taxon>Asparagales</taxon>
        <taxon>Orchidaceae</taxon>
        <taxon>Epidendroideae</taxon>
        <taxon>Malaxideae</taxon>
        <taxon>Dendrobiinae</taxon>
        <taxon>Dendrobium</taxon>
    </lineage>
</organism>
<dbReference type="PANTHER" id="PTHR12606">
    <property type="entry name" value="SENTRIN/SUMO-SPECIFIC PROTEASE"/>
    <property type="match status" value="1"/>
</dbReference>
<evidence type="ECO:0000313" key="8">
    <source>
        <dbReference type="Proteomes" id="UP001552299"/>
    </source>
</evidence>
<reference evidence="7 8" key="1">
    <citation type="journal article" date="2024" name="Plant Biotechnol. J.">
        <title>Dendrobium thyrsiflorum genome and its molecular insights into genes involved in important horticultural traits.</title>
        <authorList>
            <person name="Chen B."/>
            <person name="Wang J.Y."/>
            <person name="Zheng P.J."/>
            <person name="Li K.L."/>
            <person name="Liang Y.M."/>
            <person name="Chen X.F."/>
            <person name="Zhang C."/>
            <person name="Zhao X."/>
            <person name="He X."/>
            <person name="Zhang G.Q."/>
            <person name="Liu Z.J."/>
            <person name="Xu Q."/>
        </authorList>
    </citation>
    <scope>NUCLEOTIDE SEQUENCE [LARGE SCALE GENOMIC DNA]</scope>
    <source>
        <strain evidence="7">GZMU011</strain>
    </source>
</reference>
<comment type="similarity">
    <text evidence="1">Belongs to the peptidase C48 family.</text>
</comment>
<dbReference type="PROSITE" id="PS50600">
    <property type="entry name" value="ULP_PROTEASE"/>
    <property type="match status" value="1"/>
</dbReference>
<dbReference type="GO" id="GO:0006508">
    <property type="term" value="P:proteolysis"/>
    <property type="evidence" value="ECO:0007669"/>
    <property type="project" value="UniProtKB-KW"/>
</dbReference>
<gene>
    <name evidence="7" type="ORF">M5K25_017319</name>
</gene>
<evidence type="ECO:0000313" key="7">
    <source>
        <dbReference type="EMBL" id="KAL0913829.1"/>
    </source>
</evidence>
<keyword evidence="2" id="KW-0645">Protease</keyword>
<dbReference type="Proteomes" id="UP001552299">
    <property type="component" value="Unassembled WGS sequence"/>
</dbReference>
<evidence type="ECO:0000256" key="4">
    <source>
        <dbReference type="ARBA" id="ARBA00022807"/>
    </source>
</evidence>
<dbReference type="PANTHER" id="PTHR12606:SF141">
    <property type="entry name" value="GH15225P-RELATED"/>
    <property type="match status" value="1"/>
</dbReference>
<proteinExistence type="inferred from homology"/>
<dbReference type="EMBL" id="JANQDX010000013">
    <property type="protein sequence ID" value="KAL0913829.1"/>
    <property type="molecule type" value="Genomic_DNA"/>
</dbReference>
<feature type="compositionally biased region" description="Polar residues" evidence="5">
    <location>
        <begin position="37"/>
        <end position="50"/>
    </location>
</feature>
<dbReference type="Pfam" id="PF02902">
    <property type="entry name" value="Peptidase_C48"/>
    <property type="match status" value="1"/>
</dbReference>
<feature type="region of interest" description="Disordered" evidence="5">
    <location>
        <begin position="32"/>
        <end position="51"/>
    </location>
</feature>
<dbReference type="GO" id="GO:0008234">
    <property type="term" value="F:cysteine-type peptidase activity"/>
    <property type="evidence" value="ECO:0007669"/>
    <property type="project" value="UniProtKB-KW"/>
</dbReference>